<gene>
    <name evidence="1" type="ORF">SAMN02745207_03162</name>
</gene>
<proteinExistence type="predicted"/>
<organism evidence="1 2">
    <name type="scientific">Clostridium grantii DSM 8605</name>
    <dbReference type="NCBI Taxonomy" id="1121316"/>
    <lineage>
        <taxon>Bacteria</taxon>
        <taxon>Bacillati</taxon>
        <taxon>Bacillota</taxon>
        <taxon>Clostridia</taxon>
        <taxon>Eubacteriales</taxon>
        <taxon>Clostridiaceae</taxon>
        <taxon>Clostridium</taxon>
    </lineage>
</organism>
<evidence type="ECO:0000313" key="2">
    <source>
        <dbReference type="Proteomes" id="UP000184447"/>
    </source>
</evidence>
<name>A0A1M5WW43_9CLOT</name>
<keyword evidence="2" id="KW-1185">Reference proteome</keyword>
<dbReference type="RefSeq" id="WP_073339490.1">
    <property type="nucleotide sequence ID" value="NZ_FQXM01000021.1"/>
</dbReference>
<sequence length="490" mass="57341">MDIQLLTFGEYLSVILKKKNISITKLANLTNTKSRNTIHRLLKDESSIDVIESFKSKLIRLDPLSLSASERKQLNKSVEVSKVGKDKYYARNVLLQISKSKKSEPIYFHKIFGKTKNNLSTLMNLFHSYLECSTVNIIIFDLPIPKLAEILISLIHTATNTKISIEHIIFMDDSHSKNADTFSSIYKLINFKNYNGYYTTSLKHNSLLNDTTSIFSNFIVVNKVPINGDSSTDLICFNNKTNFSILSNNPGDFLYTFYLNYYNTIKFDCQSIRRYDENNTHIEKLIDLCDYLLHLEKNTSEYLIKQNLCFQMIPSDILYNMLEDANFLGLSENHPQIRELIKINLERFKNYFTVNKMKITLFTKRGLRDFVNTRMLTDHFYCFREFTKDEVIFTLKFILKQIKENNFFKLYLLKDNYYIGNIEFSYYENHVIYIVDSCCGYGEDFDEGIITANPIVHLFDDFIKNELIPHHTLPESEGIEFLEHLISTII</sequence>
<dbReference type="AlphaFoldDB" id="A0A1M5WW43"/>
<dbReference type="EMBL" id="FQXM01000021">
    <property type="protein sequence ID" value="SHH91797.1"/>
    <property type="molecule type" value="Genomic_DNA"/>
</dbReference>
<evidence type="ECO:0000313" key="1">
    <source>
        <dbReference type="EMBL" id="SHH91797.1"/>
    </source>
</evidence>
<dbReference type="STRING" id="1121316.SAMN02745207_03162"/>
<protein>
    <submittedName>
        <fullName evidence="1">Uncharacterized protein</fullName>
    </submittedName>
</protein>
<accession>A0A1M5WW43</accession>
<reference evidence="1 2" key="1">
    <citation type="submission" date="2016-11" db="EMBL/GenBank/DDBJ databases">
        <authorList>
            <person name="Jaros S."/>
            <person name="Januszkiewicz K."/>
            <person name="Wedrychowicz H."/>
        </authorList>
    </citation>
    <scope>NUCLEOTIDE SEQUENCE [LARGE SCALE GENOMIC DNA]</scope>
    <source>
        <strain evidence="1 2">DSM 8605</strain>
    </source>
</reference>
<dbReference type="Proteomes" id="UP000184447">
    <property type="component" value="Unassembled WGS sequence"/>
</dbReference>